<dbReference type="FunFam" id="3.40.50.10860:FF:000005">
    <property type="entry name" value="C-1-tetrahydrofolate synthase, cytoplasmic, putative"/>
    <property type="match status" value="1"/>
</dbReference>
<dbReference type="InterPro" id="IPR000672">
    <property type="entry name" value="THF_DH/CycHdrlase"/>
</dbReference>
<dbReference type="Gene3D" id="3.40.50.10860">
    <property type="entry name" value="Leucine Dehydrogenase, chain A, domain 1"/>
    <property type="match status" value="1"/>
</dbReference>
<evidence type="ECO:0000259" key="8">
    <source>
        <dbReference type="Pfam" id="PF00763"/>
    </source>
</evidence>
<dbReference type="EMBL" id="MN739461">
    <property type="protein sequence ID" value="QHT05968.1"/>
    <property type="molecule type" value="Genomic_DNA"/>
</dbReference>
<evidence type="ECO:0000256" key="1">
    <source>
        <dbReference type="ARBA" id="ARBA00004777"/>
    </source>
</evidence>
<comment type="pathway">
    <text evidence="1">One-carbon metabolism; tetrahydrofolate interconversion.</text>
</comment>
<dbReference type="PANTHER" id="PTHR48099:SF5">
    <property type="entry name" value="C-1-TETRAHYDROFOLATE SYNTHASE, CYTOPLASMIC"/>
    <property type="match status" value="1"/>
</dbReference>
<keyword evidence="6" id="KW-0560">Oxidoreductase</keyword>
<dbReference type="GO" id="GO:0004477">
    <property type="term" value="F:methenyltetrahydrofolate cyclohydrolase activity"/>
    <property type="evidence" value="ECO:0007669"/>
    <property type="project" value="TreeGrafter"/>
</dbReference>
<evidence type="ECO:0000256" key="2">
    <source>
        <dbReference type="ARBA" id="ARBA00011738"/>
    </source>
</evidence>
<dbReference type="SUPFAM" id="SSF51735">
    <property type="entry name" value="NAD(P)-binding Rossmann-fold domains"/>
    <property type="match status" value="1"/>
</dbReference>
<evidence type="ECO:0000256" key="4">
    <source>
        <dbReference type="ARBA" id="ARBA00022801"/>
    </source>
</evidence>
<evidence type="ECO:0000256" key="6">
    <source>
        <dbReference type="ARBA" id="ARBA00023002"/>
    </source>
</evidence>
<name>A0A6C0CMY4_9ZZZZ</name>
<dbReference type="FunFam" id="3.40.50.720:FF:000006">
    <property type="entry name" value="Bifunctional protein FolD"/>
    <property type="match status" value="1"/>
</dbReference>
<proteinExistence type="inferred from homology"/>
<sequence>MNNNILDGKKTSKTILNEIKDEINQNSWKYKIGLAVIIIGNRSDSEIYVNKKIKACNYVGINSYKIELETNVTNSELLNTIEDLNNDSNVHGILIQLPIPKHLNEEEILKKINYHKDVDGFHASNIGYLAMERREPLFIPCTPKGCFELLNRYNINVIGKNVVVIGKSNIVGMPMALLMMKHMATVTVCHIETKDITKHTKNADILIVGVGVPHLVKKNWVKEGVVIIDIGINTIDDPTKKSGYKLVGDVDYKAVKDIASFITPVPGGVGPMTVSMLMKNTLISYKNSLVN</sequence>
<reference evidence="10" key="1">
    <citation type="journal article" date="2020" name="Nature">
        <title>Giant virus diversity and host interactions through global metagenomics.</title>
        <authorList>
            <person name="Schulz F."/>
            <person name="Roux S."/>
            <person name="Paez-Espino D."/>
            <person name="Jungbluth S."/>
            <person name="Walsh D.A."/>
            <person name="Denef V.J."/>
            <person name="McMahon K.D."/>
            <person name="Konstantinidis K.T."/>
            <person name="Eloe-Fadrosh E.A."/>
            <person name="Kyrpides N.C."/>
            <person name="Woyke T."/>
        </authorList>
    </citation>
    <scope>NUCLEOTIDE SEQUENCE</scope>
    <source>
        <strain evidence="10">GVMAG-M-3300021425-14</strain>
    </source>
</reference>
<comment type="subunit">
    <text evidence="2">Homodimer.</text>
</comment>
<evidence type="ECO:0000313" key="10">
    <source>
        <dbReference type="EMBL" id="QHT05968.1"/>
    </source>
</evidence>
<dbReference type="AlphaFoldDB" id="A0A6C0CMY4"/>
<protein>
    <submittedName>
        <fullName evidence="10">Uncharacterized protein</fullName>
    </submittedName>
</protein>
<organism evidence="10">
    <name type="scientific">viral metagenome</name>
    <dbReference type="NCBI Taxonomy" id="1070528"/>
    <lineage>
        <taxon>unclassified sequences</taxon>
        <taxon>metagenomes</taxon>
        <taxon>organismal metagenomes</taxon>
    </lineage>
</organism>
<dbReference type="PROSITE" id="PS00767">
    <property type="entry name" value="THF_DHG_CYH_2"/>
    <property type="match status" value="1"/>
</dbReference>
<dbReference type="PRINTS" id="PR00085">
    <property type="entry name" value="THFDHDRGNASE"/>
</dbReference>
<keyword evidence="5" id="KW-0521">NADP</keyword>
<dbReference type="GO" id="GO:0005829">
    <property type="term" value="C:cytosol"/>
    <property type="evidence" value="ECO:0007669"/>
    <property type="project" value="TreeGrafter"/>
</dbReference>
<dbReference type="InterPro" id="IPR036291">
    <property type="entry name" value="NAD(P)-bd_dom_sf"/>
</dbReference>
<evidence type="ECO:0000259" key="9">
    <source>
        <dbReference type="Pfam" id="PF02882"/>
    </source>
</evidence>
<dbReference type="PANTHER" id="PTHR48099">
    <property type="entry name" value="C-1-TETRAHYDROFOLATE SYNTHASE, CYTOPLASMIC-RELATED"/>
    <property type="match status" value="1"/>
</dbReference>
<dbReference type="Pfam" id="PF02882">
    <property type="entry name" value="THF_DHG_CYH_C"/>
    <property type="match status" value="1"/>
</dbReference>
<evidence type="ECO:0000256" key="5">
    <source>
        <dbReference type="ARBA" id="ARBA00022857"/>
    </source>
</evidence>
<feature type="domain" description="Tetrahydrofolate dehydrogenase/cyclohydrolase catalytic" evidence="8">
    <location>
        <begin position="6"/>
        <end position="119"/>
    </location>
</feature>
<dbReference type="CDD" id="cd01080">
    <property type="entry name" value="NAD_bind_m-THF_DH_Cyclohyd"/>
    <property type="match status" value="1"/>
</dbReference>
<dbReference type="SUPFAM" id="SSF53223">
    <property type="entry name" value="Aminoacid dehydrogenase-like, N-terminal domain"/>
    <property type="match status" value="1"/>
</dbReference>
<dbReference type="HAMAP" id="MF_01576">
    <property type="entry name" value="THF_DHG_CYH"/>
    <property type="match status" value="1"/>
</dbReference>
<dbReference type="Pfam" id="PF00763">
    <property type="entry name" value="THF_DHG_CYH"/>
    <property type="match status" value="1"/>
</dbReference>
<dbReference type="InterPro" id="IPR046346">
    <property type="entry name" value="Aminoacid_DH-like_N_sf"/>
</dbReference>
<keyword evidence="3" id="KW-0554">One-carbon metabolism</keyword>
<evidence type="ECO:0000256" key="3">
    <source>
        <dbReference type="ARBA" id="ARBA00022563"/>
    </source>
</evidence>
<dbReference type="InterPro" id="IPR020630">
    <property type="entry name" value="THF_DH/CycHdrlase_cat_dom"/>
</dbReference>
<dbReference type="GO" id="GO:0004488">
    <property type="term" value="F:methylenetetrahydrofolate dehydrogenase (NADP+) activity"/>
    <property type="evidence" value="ECO:0007669"/>
    <property type="project" value="InterPro"/>
</dbReference>
<dbReference type="InterPro" id="IPR020867">
    <property type="entry name" value="THF_DH/CycHdrlase_CS"/>
</dbReference>
<accession>A0A6C0CMY4</accession>
<dbReference type="GO" id="GO:0035999">
    <property type="term" value="P:tetrahydrofolate interconversion"/>
    <property type="evidence" value="ECO:0007669"/>
    <property type="project" value="TreeGrafter"/>
</dbReference>
<feature type="domain" description="Tetrahydrofolate dehydrogenase/cyclohydrolase NAD(P)-binding" evidence="9">
    <location>
        <begin position="140"/>
        <end position="287"/>
    </location>
</feature>
<dbReference type="Gene3D" id="3.40.50.720">
    <property type="entry name" value="NAD(P)-binding Rossmann-like Domain"/>
    <property type="match status" value="1"/>
</dbReference>
<dbReference type="InterPro" id="IPR020631">
    <property type="entry name" value="THF_DH/CycHdrlase_NAD-bd_dom"/>
</dbReference>
<keyword evidence="4" id="KW-0378">Hydrolase</keyword>
<keyword evidence="7" id="KW-0511">Multifunctional enzyme</keyword>
<evidence type="ECO:0000256" key="7">
    <source>
        <dbReference type="ARBA" id="ARBA00023268"/>
    </source>
</evidence>